<evidence type="ECO:0000256" key="4">
    <source>
        <dbReference type="ARBA" id="ARBA00023065"/>
    </source>
</evidence>
<dbReference type="InterPro" id="IPR026015">
    <property type="entry name" value="ATP_synth_OSCP/delta_N_sf"/>
</dbReference>
<comment type="subcellular location">
    <subcellularLocation>
        <location evidence="1">Membrane</location>
    </subcellularLocation>
</comment>
<dbReference type="Pfam" id="PF00213">
    <property type="entry name" value="OSCP"/>
    <property type="match status" value="1"/>
</dbReference>
<dbReference type="GO" id="GO:0046933">
    <property type="term" value="F:proton-transporting ATP synthase activity, rotational mechanism"/>
    <property type="evidence" value="ECO:0007669"/>
    <property type="project" value="InterPro"/>
</dbReference>
<comment type="caution">
    <text evidence="7">The sequence shown here is derived from an EMBL/GenBank/DDBJ whole genome shotgun (WGS) entry which is preliminary data.</text>
</comment>
<dbReference type="PRINTS" id="PR00125">
    <property type="entry name" value="ATPASEDELTA"/>
</dbReference>
<proteinExistence type="inferred from homology"/>
<keyword evidence="5" id="KW-0472">Membrane</keyword>
<keyword evidence="6" id="KW-0066">ATP synthesis</keyword>
<dbReference type="HAMAP" id="MF_01416">
    <property type="entry name" value="ATP_synth_delta_bact"/>
    <property type="match status" value="1"/>
</dbReference>
<evidence type="ECO:0000256" key="1">
    <source>
        <dbReference type="ARBA" id="ARBA00004370"/>
    </source>
</evidence>
<name>A0A0F9VRC7_9ZZZZ</name>
<evidence type="ECO:0000256" key="2">
    <source>
        <dbReference type="ARBA" id="ARBA00022448"/>
    </source>
</evidence>
<reference evidence="7" key="1">
    <citation type="journal article" date="2015" name="Nature">
        <title>Complex archaea that bridge the gap between prokaryotes and eukaryotes.</title>
        <authorList>
            <person name="Spang A."/>
            <person name="Saw J.H."/>
            <person name="Jorgensen S.L."/>
            <person name="Zaremba-Niedzwiedzka K."/>
            <person name="Martijn J."/>
            <person name="Lind A.E."/>
            <person name="van Eijk R."/>
            <person name="Schleper C."/>
            <person name="Guy L."/>
            <person name="Ettema T.J."/>
        </authorList>
    </citation>
    <scope>NUCLEOTIDE SEQUENCE</scope>
</reference>
<dbReference type="GO" id="GO:0016020">
    <property type="term" value="C:membrane"/>
    <property type="evidence" value="ECO:0007669"/>
    <property type="project" value="UniProtKB-SubCell"/>
</dbReference>
<dbReference type="NCBIfam" id="NF004402">
    <property type="entry name" value="PRK05758.2-2"/>
    <property type="match status" value="1"/>
</dbReference>
<dbReference type="Gene3D" id="1.10.520.20">
    <property type="entry name" value="N-terminal domain of the delta subunit of the F1F0-ATP synthase"/>
    <property type="match status" value="1"/>
</dbReference>
<dbReference type="AlphaFoldDB" id="A0A0F9VRC7"/>
<evidence type="ECO:0000313" key="7">
    <source>
        <dbReference type="EMBL" id="KKO06620.1"/>
    </source>
</evidence>
<evidence type="ECO:0008006" key="8">
    <source>
        <dbReference type="Google" id="ProtNLM"/>
    </source>
</evidence>
<dbReference type="EMBL" id="LAZR01000015">
    <property type="protein sequence ID" value="KKO06620.1"/>
    <property type="molecule type" value="Genomic_DNA"/>
</dbReference>
<protein>
    <recommendedName>
        <fullName evidence="8">ATP synthase subunit delta</fullName>
    </recommendedName>
</protein>
<evidence type="ECO:0000256" key="5">
    <source>
        <dbReference type="ARBA" id="ARBA00023136"/>
    </source>
</evidence>
<dbReference type="SUPFAM" id="SSF47928">
    <property type="entry name" value="N-terminal domain of the delta subunit of the F1F0-ATP synthase"/>
    <property type="match status" value="1"/>
</dbReference>
<accession>A0A0F9VRC7</accession>
<sequence>MATINTLARPYAKAAFEFAESANKLDAWSGMLAVAGAVVSDAAFAYRVRNPALTGERKAEDLLMVCEGVVDAEFGNFIRTLAEHDRLPLIPVIAELYEQNKAEHDRSIDVQVESAFELNDDQQKTLATALSKRLDRTVTPHVTINPALIGGVLIRAGDLVIDGSVRGKLAKLAEALKS</sequence>
<evidence type="ECO:0000256" key="6">
    <source>
        <dbReference type="ARBA" id="ARBA00023310"/>
    </source>
</evidence>
<dbReference type="PANTHER" id="PTHR11910">
    <property type="entry name" value="ATP SYNTHASE DELTA CHAIN"/>
    <property type="match status" value="1"/>
</dbReference>
<keyword evidence="4" id="KW-0406">Ion transport</keyword>
<keyword evidence="2" id="KW-0813">Transport</keyword>
<keyword evidence="3" id="KW-0375">Hydrogen ion transport</keyword>
<dbReference type="InterPro" id="IPR000711">
    <property type="entry name" value="ATPase_OSCP/dsu"/>
</dbReference>
<evidence type="ECO:0000256" key="3">
    <source>
        <dbReference type="ARBA" id="ARBA00022781"/>
    </source>
</evidence>
<dbReference type="NCBIfam" id="TIGR01145">
    <property type="entry name" value="ATP_synt_delta"/>
    <property type="match status" value="1"/>
</dbReference>
<organism evidence="7">
    <name type="scientific">marine sediment metagenome</name>
    <dbReference type="NCBI Taxonomy" id="412755"/>
    <lineage>
        <taxon>unclassified sequences</taxon>
        <taxon>metagenomes</taxon>
        <taxon>ecological metagenomes</taxon>
    </lineage>
</organism>
<gene>
    <name evidence="7" type="ORF">LCGC14_0064280</name>
</gene>